<protein>
    <submittedName>
        <fullName evidence="2">Uncharacterized protein</fullName>
    </submittedName>
</protein>
<accession>A0A550BYX2</accession>
<comment type="caution">
    <text evidence="2">The sequence shown here is derived from an EMBL/GenBank/DDBJ whole genome shotgun (WGS) entry which is preliminary data.</text>
</comment>
<feature type="region of interest" description="Disordered" evidence="1">
    <location>
        <begin position="59"/>
        <end position="156"/>
    </location>
</feature>
<keyword evidence="3" id="KW-1185">Reference proteome</keyword>
<feature type="compositionally biased region" description="Polar residues" evidence="1">
    <location>
        <begin position="125"/>
        <end position="141"/>
    </location>
</feature>
<evidence type="ECO:0000313" key="2">
    <source>
        <dbReference type="EMBL" id="TRM57666.1"/>
    </source>
</evidence>
<dbReference type="Proteomes" id="UP000320762">
    <property type="component" value="Unassembled WGS sequence"/>
</dbReference>
<dbReference type="EMBL" id="VDMD01000044">
    <property type="protein sequence ID" value="TRM57666.1"/>
    <property type="molecule type" value="Genomic_DNA"/>
</dbReference>
<proteinExistence type="predicted"/>
<sequence length="156" mass="17336">MDSTPDYETAASWVALMKQRTISLRELLNAGPSFQCWLWHSLGAEQAINVLLAKMETQTEHTATPLHMSEEPEEEDKEEEDKEEEDKEEEDEEEEGEDDMRTVDQSSSEGAVKLEIGSPALPRGRSSSSELSANKVSNSLGHQVLDGVCISSTPQR</sequence>
<evidence type="ECO:0000256" key="1">
    <source>
        <dbReference type="SAM" id="MobiDB-lite"/>
    </source>
</evidence>
<gene>
    <name evidence="2" type="ORF">BD626DRAFT_634656</name>
</gene>
<name>A0A550BYX2_9AGAR</name>
<evidence type="ECO:0000313" key="3">
    <source>
        <dbReference type="Proteomes" id="UP000320762"/>
    </source>
</evidence>
<reference evidence="2 3" key="1">
    <citation type="journal article" date="2019" name="New Phytol.">
        <title>Comparative genomics reveals unique wood-decay strategies and fruiting body development in the Schizophyllaceae.</title>
        <authorList>
            <person name="Almasi E."/>
            <person name="Sahu N."/>
            <person name="Krizsan K."/>
            <person name="Balint B."/>
            <person name="Kovacs G.M."/>
            <person name="Kiss B."/>
            <person name="Cseklye J."/>
            <person name="Drula E."/>
            <person name="Henrissat B."/>
            <person name="Nagy I."/>
            <person name="Chovatia M."/>
            <person name="Adam C."/>
            <person name="LaButti K."/>
            <person name="Lipzen A."/>
            <person name="Riley R."/>
            <person name="Grigoriev I.V."/>
            <person name="Nagy L.G."/>
        </authorList>
    </citation>
    <scope>NUCLEOTIDE SEQUENCE [LARGE SCALE GENOMIC DNA]</scope>
    <source>
        <strain evidence="2 3">NL-1724</strain>
    </source>
</reference>
<dbReference type="AlphaFoldDB" id="A0A550BYX2"/>
<organism evidence="2 3">
    <name type="scientific">Schizophyllum amplum</name>
    <dbReference type="NCBI Taxonomy" id="97359"/>
    <lineage>
        <taxon>Eukaryota</taxon>
        <taxon>Fungi</taxon>
        <taxon>Dikarya</taxon>
        <taxon>Basidiomycota</taxon>
        <taxon>Agaricomycotina</taxon>
        <taxon>Agaricomycetes</taxon>
        <taxon>Agaricomycetidae</taxon>
        <taxon>Agaricales</taxon>
        <taxon>Schizophyllaceae</taxon>
        <taxon>Schizophyllum</taxon>
    </lineage>
</organism>
<feature type="compositionally biased region" description="Acidic residues" evidence="1">
    <location>
        <begin position="71"/>
        <end position="98"/>
    </location>
</feature>